<dbReference type="OrthoDB" id="9796655at2"/>
<dbReference type="AlphaFoldDB" id="A0A426QMA3"/>
<dbReference type="CDD" id="cd06170">
    <property type="entry name" value="LuxR_C_like"/>
    <property type="match status" value="1"/>
</dbReference>
<dbReference type="PROSITE" id="PS50043">
    <property type="entry name" value="HTH_LUXR_2"/>
    <property type="match status" value="1"/>
</dbReference>
<dbReference type="PANTHER" id="PTHR43214:SF41">
    <property type="entry name" value="NITRATE_NITRITE RESPONSE REGULATOR PROTEIN NARP"/>
    <property type="match status" value="1"/>
</dbReference>
<dbReference type="InterPro" id="IPR011006">
    <property type="entry name" value="CheY-like_superfamily"/>
</dbReference>
<feature type="domain" description="HTH luxR-type" evidence="6">
    <location>
        <begin position="140"/>
        <end position="207"/>
    </location>
</feature>
<dbReference type="InterPro" id="IPR001789">
    <property type="entry name" value="Sig_transdc_resp-reg_receiver"/>
</dbReference>
<accession>A0A426QMA3</accession>
<name>A0A426QMA3_9GAMM</name>
<dbReference type="Pfam" id="PF00072">
    <property type="entry name" value="Response_reg"/>
    <property type="match status" value="1"/>
</dbReference>
<evidence type="ECO:0000259" key="6">
    <source>
        <dbReference type="PROSITE" id="PS50043"/>
    </source>
</evidence>
<feature type="modified residue" description="4-aspartylphosphate" evidence="5">
    <location>
        <position position="54"/>
    </location>
</feature>
<evidence type="ECO:0000256" key="4">
    <source>
        <dbReference type="ARBA" id="ARBA00023163"/>
    </source>
</evidence>
<dbReference type="Pfam" id="PF00196">
    <property type="entry name" value="GerE"/>
    <property type="match status" value="1"/>
</dbReference>
<dbReference type="InterPro" id="IPR016032">
    <property type="entry name" value="Sig_transdc_resp-reg_C-effctor"/>
</dbReference>
<dbReference type="InterPro" id="IPR000792">
    <property type="entry name" value="Tscrpt_reg_LuxR_C"/>
</dbReference>
<dbReference type="InterPro" id="IPR058245">
    <property type="entry name" value="NreC/VraR/RcsB-like_REC"/>
</dbReference>
<dbReference type="Proteomes" id="UP000287798">
    <property type="component" value="Unassembled WGS sequence"/>
</dbReference>
<sequence>MINVIVADDHPVVRSGIVRVLDADAEIRTIGEAESGTRAIELVKALDCDVLVLDISMPGRGIVETIQRTKACKAHVGILIFSMHPPEQYALRLLRTGASGYLAKDSPVESLTIAVHTIFSGKRYIPEEFAECMAENLTSHGCTPVHHSLNDREFEIFRRLSRGKDIKEISDEMYLSSKTVSAYRRRILSKMGMSGNSDLMQYSLSNNLIE</sequence>
<evidence type="ECO:0000259" key="7">
    <source>
        <dbReference type="PROSITE" id="PS50110"/>
    </source>
</evidence>
<organism evidence="8 9">
    <name type="scientific">Thiohalobacter thiocyanaticus</name>
    <dbReference type="NCBI Taxonomy" id="585455"/>
    <lineage>
        <taxon>Bacteria</taxon>
        <taxon>Pseudomonadati</taxon>
        <taxon>Pseudomonadota</taxon>
        <taxon>Gammaproteobacteria</taxon>
        <taxon>Thiohalobacterales</taxon>
        <taxon>Thiohalobacteraceae</taxon>
        <taxon>Thiohalobacter</taxon>
    </lineage>
</organism>
<dbReference type="PROSITE" id="PS50110">
    <property type="entry name" value="RESPONSE_REGULATORY"/>
    <property type="match status" value="1"/>
</dbReference>
<evidence type="ECO:0000313" key="9">
    <source>
        <dbReference type="Proteomes" id="UP000287798"/>
    </source>
</evidence>
<dbReference type="CDD" id="cd17535">
    <property type="entry name" value="REC_NarL-like"/>
    <property type="match status" value="1"/>
</dbReference>
<keyword evidence="3 8" id="KW-0238">DNA-binding</keyword>
<keyword evidence="2" id="KW-0805">Transcription regulation</keyword>
<keyword evidence="4" id="KW-0804">Transcription</keyword>
<feature type="domain" description="Response regulatory" evidence="7">
    <location>
        <begin position="3"/>
        <end position="119"/>
    </location>
</feature>
<dbReference type="SUPFAM" id="SSF52172">
    <property type="entry name" value="CheY-like"/>
    <property type="match status" value="1"/>
</dbReference>
<dbReference type="RefSeq" id="WP_125182233.1">
    <property type="nucleotide sequence ID" value="NZ_QZMU01000001.1"/>
</dbReference>
<dbReference type="Gene3D" id="3.40.50.2300">
    <property type="match status" value="1"/>
</dbReference>
<gene>
    <name evidence="8" type="ORF">D6C00_13775</name>
</gene>
<dbReference type="GO" id="GO:0006355">
    <property type="term" value="P:regulation of DNA-templated transcription"/>
    <property type="evidence" value="ECO:0007669"/>
    <property type="project" value="InterPro"/>
</dbReference>
<keyword evidence="1 5" id="KW-0597">Phosphoprotein</keyword>
<evidence type="ECO:0000256" key="5">
    <source>
        <dbReference type="PROSITE-ProRule" id="PRU00169"/>
    </source>
</evidence>
<dbReference type="GO" id="GO:0003677">
    <property type="term" value="F:DNA binding"/>
    <property type="evidence" value="ECO:0007669"/>
    <property type="project" value="UniProtKB-KW"/>
</dbReference>
<dbReference type="EMBL" id="QZMU01000001">
    <property type="protein sequence ID" value="RRQ22891.1"/>
    <property type="molecule type" value="Genomic_DNA"/>
</dbReference>
<comment type="caution">
    <text evidence="8">The sequence shown here is derived from an EMBL/GenBank/DDBJ whole genome shotgun (WGS) entry which is preliminary data.</text>
</comment>
<evidence type="ECO:0000313" key="8">
    <source>
        <dbReference type="EMBL" id="RRQ22891.1"/>
    </source>
</evidence>
<evidence type="ECO:0000256" key="1">
    <source>
        <dbReference type="ARBA" id="ARBA00022553"/>
    </source>
</evidence>
<dbReference type="InterPro" id="IPR039420">
    <property type="entry name" value="WalR-like"/>
</dbReference>
<reference evidence="8 9" key="1">
    <citation type="journal article" date="2010" name="Int. J. Syst. Evol. Microbiol.">
        <title>Thiohalobacter thiocyanaticus gen. nov., sp. nov., a moderately halophilic, sulfur-oxidizing gammaproteobacterium from hypersaline lakes, that utilizes thiocyanate.</title>
        <authorList>
            <person name="Sorokin D.Y."/>
            <person name="Kovaleva O.L."/>
            <person name="Tourova T.P."/>
            <person name="Muyzer G."/>
        </authorList>
    </citation>
    <scope>NUCLEOTIDE SEQUENCE [LARGE SCALE GENOMIC DNA]</scope>
    <source>
        <strain evidence="8 9">Hrh1</strain>
    </source>
</reference>
<dbReference type="PRINTS" id="PR00038">
    <property type="entry name" value="HTHLUXR"/>
</dbReference>
<proteinExistence type="predicted"/>
<evidence type="ECO:0000256" key="2">
    <source>
        <dbReference type="ARBA" id="ARBA00023015"/>
    </source>
</evidence>
<evidence type="ECO:0000256" key="3">
    <source>
        <dbReference type="ARBA" id="ARBA00023125"/>
    </source>
</evidence>
<protein>
    <submittedName>
        <fullName evidence="8">DNA-binding response regulator</fullName>
    </submittedName>
</protein>
<keyword evidence="9" id="KW-1185">Reference proteome</keyword>
<dbReference type="PANTHER" id="PTHR43214">
    <property type="entry name" value="TWO-COMPONENT RESPONSE REGULATOR"/>
    <property type="match status" value="1"/>
</dbReference>
<dbReference type="SUPFAM" id="SSF46894">
    <property type="entry name" value="C-terminal effector domain of the bipartite response regulators"/>
    <property type="match status" value="1"/>
</dbReference>
<dbReference type="SMART" id="SM00421">
    <property type="entry name" value="HTH_LUXR"/>
    <property type="match status" value="1"/>
</dbReference>
<dbReference type="GO" id="GO:0000160">
    <property type="term" value="P:phosphorelay signal transduction system"/>
    <property type="evidence" value="ECO:0007669"/>
    <property type="project" value="InterPro"/>
</dbReference>
<dbReference type="SMART" id="SM00448">
    <property type="entry name" value="REC"/>
    <property type="match status" value="1"/>
</dbReference>